<proteinExistence type="inferred from homology"/>
<keyword evidence="8" id="KW-0479">Metal-binding</keyword>
<dbReference type="Proteomes" id="UP001254165">
    <property type="component" value="Unassembled WGS sequence"/>
</dbReference>
<comment type="cofactor">
    <cofactor evidence="2">
        <name>Mg(2+)</name>
        <dbReference type="ChEBI" id="CHEBI:18420"/>
    </cofactor>
</comment>
<dbReference type="SFLD" id="SFLDG01138">
    <property type="entry name" value="C1.6.2:_Deoxy-d-mannose-octulo"/>
    <property type="match status" value="1"/>
</dbReference>
<organism evidence="11 12">
    <name type="scientific">Thermanaerothrix solaris</name>
    <dbReference type="NCBI Taxonomy" id="3058434"/>
    <lineage>
        <taxon>Bacteria</taxon>
        <taxon>Bacillati</taxon>
        <taxon>Chloroflexota</taxon>
        <taxon>Anaerolineae</taxon>
        <taxon>Anaerolineales</taxon>
        <taxon>Anaerolineaceae</taxon>
        <taxon>Thermanaerothrix</taxon>
    </lineage>
</organism>
<comment type="catalytic activity">
    <reaction evidence="1">
        <text>an N-acylneuraminate + CTP = a CMP-N-acyl-beta-neuraminate + diphosphate</text>
        <dbReference type="Rhea" id="RHEA:11344"/>
        <dbReference type="ChEBI" id="CHEBI:33019"/>
        <dbReference type="ChEBI" id="CHEBI:37563"/>
        <dbReference type="ChEBI" id="CHEBI:60073"/>
        <dbReference type="ChEBI" id="CHEBI:68671"/>
        <dbReference type="EC" id="2.7.7.43"/>
    </reaction>
</comment>
<dbReference type="InterPro" id="IPR003329">
    <property type="entry name" value="Cytidylyl_trans"/>
</dbReference>
<dbReference type="InterPro" id="IPR050793">
    <property type="entry name" value="CMP-NeuNAc_synthase"/>
</dbReference>
<dbReference type="SUPFAM" id="SSF53448">
    <property type="entry name" value="Nucleotide-diphospho-sugar transferases"/>
    <property type="match status" value="1"/>
</dbReference>
<dbReference type="SUPFAM" id="SSF56784">
    <property type="entry name" value="HAD-like"/>
    <property type="match status" value="1"/>
</dbReference>
<keyword evidence="11" id="KW-0808">Transferase</keyword>
<dbReference type="Gene3D" id="3.90.550.10">
    <property type="entry name" value="Spore Coat Polysaccharide Biosynthesis Protein SpsA, Chain A"/>
    <property type="match status" value="1"/>
</dbReference>
<dbReference type="InterPro" id="IPR023214">
    <property type="entry name" value="HAD_sf"/>
</dbReference>
<evidence type="ECO:0000256" key="6">
    <source>
        <dbReference type="ARBA" id="ARBA00011881"/>
    </source>
</evidence>
<protein>
    <recommendedName>
        <fullName evidence="7">N-acylneuraminate cytidylyltransferase</fullName>
        <ecNumber evidence="7">2.7.7.43</ecNumber>
    </recommendedName>
</protein>
<evidence type="ECO:0000313" key="11">
    <source>
        <dbReference type="EMBL" id="MDT8898312.1"/>
    </source>
</evidence>
<evidence type="ECO:0000256" key="5">
    <source>
        <dbReference type="ARBA" id="ARBA00010726"/>
    </source>
</evidence>
<reference evidence="11 12" key="1">
    <citation type="submission" date="2023-07" db="EMBL/GenBank/DDBJ databases">
        <title>Novel species of Thermanaerothrix with wide hydrolytic capabilities.</title>
        <authorList>
            <person name="Zayulina K.S."/>
            <person name="Podosokorskaya O.A."/>
            <person name="Elcheninov A.G."/>
        </authorList>
    </citation>
    <scope>NUCLEOTIDE SEQUENCE [LARGE SCALE GENOMIC DNA]</scope>
    <source>
        <strain evidence="11 12">4228-RoL</strain>
    </source>
</reference>
<dbReference type="InterPro" id="IPR029044">
    <property type="entry name" value="Nucleotide-diphossugar_trans"/>
</dbReference>
<dbReference type="PANTHER" id="PTHR21485:SF3">
    <property type="entry name" value="N-ACYLNEURAMINATE CYTIDYLYLTRANSFERASE"/>
    <property type="match status" value="1"/>
</dbReference>
<evidence type="ECO:0000256" key="2">
    <source>
        <dbReference type="ARBA" id="ARBA00001946"/>
    </source>
</evidence>
<dbReference type="PANTHER" id="PTHR21485">
    <property type="entry name" value="HAD SUPERFAMILY MEMBERS CMAS AND KDSC"/>
    <property type="match status" value="1"/>
</dbReference>
<keyword evidence="12" id="KW-1185">Reference proteome</keyword>
<gene>
    <name evidence="11" type="ORF">QYE77_08530</name>
</gene>
<evidence type="ECO:0000256" key="10">
    <source>
        <dbReference type="ARBA" id="ARBA00022842"/>
    </source>
</evidence>
<dbReference type="RefSeq" id="WP_315624971.1">
    <property type="nucleotide sequence ID" value="NZ_JAUHMF010000002.1"/>
</dbReference>
<dbReference type="SFLD" id="SFLDG01136">
    <property type="entry name" value="C1.6:_Phosphoserine_Phosphatas"/>
    <property type="match status" value="1"/>
</dbReference>
<dbReference type="EC" id="2.7.7.43" evidence="7"/>
<comment type="pathway">
    <text evidence="3">Amino-sugar metabolism; N-acetylneuraminate metabolism.</text>
</comment>
<dbReference type="GO" id="GO:0016779">
    <property type="term" value="F:nucleotidyltransferase activity"/>
    <property type="evidence" value="ECO:0007669"/>
    <property type="project" value="UniProtKB-KW"/>
</dbReference>
<name>A0ABU3NN98_9CHLR</name>
<dbReference type="Gene3D" id="3.40.50.1000">
    <property type="entry name" value="HAD superfamily/HAD-like"/>
    <property type="match status" value="1"/>
</dbReference>
<evidence type="ECO:0000313" key="12">
    <source>
        <dbReference type="Proteomes" id="UP001254165"/>
    </source>
</evidence>
<dbReference type="InterPro" id="IPR010023">
    <property type="entry name" value="KdsC_fam"/>
</dbReference>
<evidence type="ECO:0000256" key="7">
    <source>
        <dbReference type="ARBA" id="ARBA00012491"/>
    </source>
</evidence>
<dbReference type="CDD" id="cd02513">
    <property type="entry name" value="CMP-NeuAc_Synthase"/>
    <property type="match status" value="1"/>
</dbReference>
<sequence>MDSMVTPEVLALIPARGGSKGIPRKNIRPFAGHPLIAYSIAAACQAEMVTRVVVSTDDAEIAAVAREYGAETPFLRPAELAQDDTTDLPVFQHALRWLAEHEDYHPQIVVQLRPTSPVRPPGLVDAAVRLLLAHPEADSVRGVVPAGQNPFKMWRIDPEHGHLQPLLTLPGVPEPYNAPRQSLPPVFWQTGHIDAIRTRTILEKHSMSGAVILPLQIDPRYTVDIDTPTDWQRAEWLVYFGGLTMVQPGQRRPLPEQVDLVIFDFDGVMTDNRVWVDGEGHEFVAAYRSDSIGVQALMRAGIQALVLSAETNPVVEARCRKIGLPFIQGVKDKAPALRQLLAERRLDPQRVVYMGNDTNDLPCFPLVGCAVAPADAQPEVLRAADLILTRRGGYGAVRELCDLLVRRRQAQG</sequence>
<evidence type="ECO:0000256" key="9">
    <source>
        <dbReference type="ARBA" id="ARBA00022801"/>
    </source>
</evidence>
<comment type="caution">
    <text evidence="11">The sequence shown here is derived from an EMBL/GenBank/DDBJ whole genome shotgun (WGS) entry which is preliminary data.</text>
</comment>
<dbReference type="SFLD" id="SFLDS00003">
    <property type="entry name" value="Haloacid_Dehalogenase"/>
    <property type="match status" value="1"/>
</dbReference>
<comment type="similarity">
    <text evidence="4">Belongs to the KdsC family.</text>
</comment>
<comment type="subunit">
    <text evidence="6">Homotetramer.</text>
</comment>
<evidence type="ECO:0000256" key="8">
    <source>
        <dbReference type="ARBA" id="ARBA00022723"/>
    </source>
</evidence>
<evidence type="ECO:0000256" key="1">
    <source>
        <dbReference type="ARBA" id="ARBA00001862"/>
    </source>
</evidence>
<dbReference type="InterPro" id="IPR036412">
    <property type="entry name" value="HAD-like_sf"/>
</dbReference>
<keyword evidence="10" id="KW-0460">Magnesium</keyword>
<keyword evidence="9" id="KW-0378">Hydrolase</keyword>
<accession>A0ABU3NN98</accession>
<dbReference type="Pfam" id="PF08282">
    <property type="entry name" value="Hydrolase_3"/>
    <property type="match status" value="1"/>
</dbReference>
<dbReference type="Pfam" id="PF02348">
    <property type="entry name" value="CTP_transf_3"/>
    <property type="match status" value="1"/>
</dbReference>
<keyword evidence="11" id="KW-0548">Nucleotidyltransferase</keyword>
<evidence type="ECO:0000256" key="4">
    <source>
        <dbReference type="ARBA" id="ARBA00005893"/>
    </source>
</evidence>
<comment type="similarity">
    <text evidence="5">Belongs to the CMP-NeuNAc synthase family.</text>
</comment>
<evidence type="ECO:0000256" key="3">
    <source>
        <dbReference type="ARBA" id="ARBA00005141"/>
    </source>
</evidence>
<dbReference type="EMBL" id="JAUHMF010000002">
    <property type="protein sequence ID" value="MDT8898312.1"/>
    <property type="molecule type" value="Genomic_DNA"/>
</dbReference>